<gene>
    <name evidence="3" type="ORF">G8S53_08115</name>
</gene>
<protein>
    <submittedName>
        <fullName evidence="3">Replication initiation protein</fullName>
    </submittedName>
</protein>
<dbReference type="GO" id="GO:0006270">
    <property type="term" value="P:DNA replication initiation"/>
    <property type="evidence" value="ECO:0007669"/>
    <property type="project" value="InterPro"/>
</dbReference>
<name>A0A9Q3VA27_CLOBO</name>
<dbReference type="SUPFAM" id="SSF46785">
    <property type="entry name" value="Winged helix' DNA-binding domain"/>
    <property type="match status" value="2"/>
</dbReference>
<evidence type="ECO:0000256" key="1">
    <source>
        <dbReference type="ARBA" id="ARBA00038283"/>
    </source>
</evidence>
<dbReference type="InterPro" id="IPR036388">
    <property type="entry name" value="WH-like_DNA-bd_sf"/>
</dbReference>
<sequence length="360" mass="43217">MNDITKESRVLMKNNIMIKSKYNISAIENRIFQVILYKLQKKNEDILSCEIYHSEFKDFIKNPNQCTINAIYNTLIKLRKSSIFFEDNDRWIEFGFINGHEYDKKNNVFKIQASEKVYSLLRQYLNTGYTPVNLQIFLGLTNHYSQRFYELLRLWSGVKTKINYTIDELKEYLMLDGNYPEYGNFKRRVIVPAIKELNKTGFFEIDFKEVKQGRKVVSIDFLVKDLDKRIYFKEFEEFNNEDNILEGEIKPKEIVNKKEETVTNKIENILHIENKAVIKMINNKFKDYDFELNKETIWECEIITLEKDNNIYDSINANNYKYFINTLANKISIENKDTFNDFPQRRYDFEDLEAKLLLRK</sequence>
<accession>A0A9Q3VA27</accession>
<organism evidence="3 4">
    <name type="scientific">Clostridium botulinum C</name>
    <dbReference type="NCBI Taxonomy" id="36828"/>
    <lineage>
        <taxon>Bacteria</taxon>
        <taxon>Bacillati</taxon>
        <taxon>Bacillota</taxon>
        <taxon>Clostridia</taxon>
        <taxon>Eubacteriales</taxon>
        <taxon>Clostridiaceae</taxon>
        <taxon>Clostridium</taxon>
    </lineage>
</organism>
<proteinExistence type="inferred from homology"/>
<evidence type="ECO:0000313" key="4">
    <source>
        <dbReference type="Proteomes" id="UP000813637"/>
    </source>
</evidence>
<dbReference type="RefSeq" id="WP_198091440.1">
    <property type="nucleotide sequence ID" value="NZ_JAAMYB010000008.1"/>
</dbReference>
<dbReference type="EMBL" id="JAAMYB010000008">
    <property type="protein sequence ID" value="MCD3195245.1"/>
    <property type="molecule type" value="Genomic_DNA"/>
</dbReference>
<dbReference type="Pfam" id="PF01051">
    <property type="entry name" value="Rep3_N"/>
    <property type="match status" value="1"/>
</dbReference>
<dbReference type="InterPro" id="IPR036390">
    <property type="entry name" value="WH_DNA-bd_sf"/>
</dbReference>
<comment type="caution">
    <text evidence="3">The sequence shown here is derived from an EMBL/GenBank/DDBJ whole genome shotgun (WGS) entry which is preliminary data.</text>
</comment>
<dbReference type="InterPro" id="IPR000525">
    <property type="entry name" value="Initiator_Rep_WH1"/>
</dbReference>
<reference evidence="3" key="2">
    <citation type="journal article" date="2021" name="Microorganisms">
        <title>Extensive Genome Exploration of Clostridium botulinum Group III Field Strains.</title>
        <authorList>
            <person name="Fillo S."/>
            <person name="Giordani F."/>
            <person name="Tonon E."/>
            <person name="Drigo I."/>
            <person name="Anselmo A."/>
            <person name="Fortunato A."/>
            <person name="Lista F."/>
            <person name="Bano L."/>
        </authorList>
    </citation>
    <scope>NUCLEOTIDE SEQUENCE</scope>
    <source>
        <strain evidence="3">IZSVe-TV_9877_3_12</strain>
    </source>
</reference>
<dbReference type="AlphaFoldDB" id="A0A9Q3VA27"/>
<reference evidence="3" key="1">
    <citation type="submission" date="2020-02" db="EMBL/GenBank/DDBJ databases">
        <authorList>
            <person name="Fillo S."/>
            <person name="Giordani F."/>
            <person name="Tonon E."/>
            <person name="Drigo I."/>
            <person name="Anselmo A."/>
            <person name="Fortunato A."/>
            <person name="Bano L."/>
            <person name="Lista F."/>
        </authorList>
    </citation>
    <scope>NUCLEOTIDE SEQUENCE</scope>
    <source>
        <strain evidence="3">IZSVe-TV_9877_3_12</strain>
    </source>
</reference>
<dbReference type="Pfam" id="PF21205">
    <property type="entry name" value="Rep3_C"/>
    <property type="match status" value="1"/>
</dbReference>
<evidence type="ECO:0000259" key="2">
    <source>
        <dbReference type="Pfam" id="PF01051"/>
    </source>
</evidence>
<dbReference type="GO" id="GO:0003887">
    <property type="term" value="F:DNA-directed DNA polymerase activity"/>
    <property type="evidence" value="ECO:0007669"/>
    <property type="project" value="InterPro"/>
</dbReference>
<feature type="domain" description="Initiator Rep protein WH1" evidence="2">
    <location>
        <begin position="12"/>
        <end position="152"/>
    </location>
</feature>
<evidence type="ECO:0000313" key="3">
    <source>
        <dbReference type="EMBL" id="MCD3195245.1"/>
    </source>
</evidence>
<dbReference type="Gene3D" id="1.10.10.10">
    <property type="entry name" value="Winged helix-like DNA-binding domain superfamily/Winged helix DNA-binding domain"/>
    <property type="match status" value="2"/>
</dbReference>
<dbReference type="Proteomes" id="UP000813637">
    <property type="component" value="Unassembled WGS sequence"/>
</dbReference>
<comment type="similarity">
    <text evidence="1">Belongs to the initiator RepB protein family.</text>
</comment>